<dbReference type="RefSeq" id="WP_137052530.1">
    <property type="nucleotide sequence ID" value="NZ_SZOM01000135.1"/>
</dbReference>
<name>A0A4U2MTD1_9BACI</name>
<dbReference type="InterPro" id="IPR029058">
    <property type="entry name" value="AB_hydrolase_fold"/>
</dbReference>
<comment type="caution">
    <text evidence="1">The sequence shown here is derived from an EMBL/GenBank/DDBJ whole genome shotgun (WGS) entry which is preliminary data.</text>
</comment>
<dbReference type="GO" id="GO:0006629">
    <property type="term" value="P:lipid metabolic process"/>
    <property type="evidence" value="ECO:0007669"/>
    <property type="project" value="InterPro"/>
</dbReference>
<protein>
    <submittedName>
        <fullName evidence="1">Uncharacterized protein</fullName>
    </submittedName>
</protein>
<reference evidence="1 2" key="1">
    <citation type="journal article" date="2019" name="Environ. Microbiol.">
        <title>An active ?-lactamase is a part of an orchestrated cell wall stress resistance network of Bacillus subtilis and related rhizosphere species.</title>
        <authorList>
            <person name="Bucher T."/>
            <person name="Keren-Paz A."/>
            <person name="Hausser J."/>
            <person name="Olender T."/>
            <person name="Cytryn E."/>
            <person name="Kolodkin-Gal I."/>
        </authorList>
    </citation>
    <scope>NUCLEOTIDE SEQUENCE [LARGE SCALE GENOMIC DNA]</scope>
    <source>
        <strain evidence="1 2">I71</strain>
    </source>
</reference>
<evidence type="ECO:0000313" key="2">
    <source>
        <dbReference type="Proteomes" id="UP000306037"/>
    </source>
</evidence>
<organism evidence="1 2">
    <name type="scientific">Bacillus wiedmannii</name>
    <dbReference type="NCBI Taxonomy" id="1890302"/>
    <lineage>
        <taxon>Bacteria</taxon>
        <taxon>Bacillati</taxon>
        <taxon>Bacillota</taxon>
        <taxon>Bacilli</taxon>
        <taxon>Bacillales</taxon>
        <taxon>Bacillaceae</taxon>
        <taxon>Bacillus</taxon>
        <taxon>Bacillus cereus group</taxon>
    </lineage>
</organism>
<dbReference type="Gene3D" id="3.40.50.1820">
    <property type="entry name" value="alpha/beta hydrolase"/>
    <property type="match status" value="1"/>
</dbReference>
<accession>A0A4U2MTD1</accession>
<dbReference type="GO" id="GO:0008374">
    <property type="term" value="F:O-acyltransferase activity"/>
    <property type="evidence" value="ECO:0007669"/>
    <property type="project" value="InterPro"/>
</dbReference>
<proteinExistence type="predicted"/>
<dbReference type="Pfam" id="PF02450">
    <property type="entry name" value="LCAT"/>
    <property type="match status" value="1"/>
</dbReference>
<dbReference type="EMBL" id="SZOM01000135">
    <property type="protein sequence ID" value="TKH14630.1"/>
    <property type="molecule type" value="Genomic_DNA"/>
</dbReference>
<evidence type="ECO:0000313" key="1">
    <source>
        <dbReference type="EMBL" id="TKH14630.1"/>
    </source>
</evidence>
<dbReference type="AlphaFoldDB" id="A0A4U2MTD1"/>
<dbReference type="Proteomes" id="UP000306037">
    <property type="component" value="Unassembled WGS sequence"/>
</dbReference>
<dbReference type="InterPro" id="IPR003386">
    <property type="entry name" value="LACT/PDAT_acylTrfase"/>
</dbReference>
<dbReference type="SUPFAM" id="SSF53474">
    <property type="entry name" value="alpha/beta-Hydrolases"/>
    <property type="match status" value="1"/>
</dbReference>
<gene>
    <name evidence="1" type="ORF">FC694_16935</name>
</gene>
<sequence length="897" mass="103493">MTQIMFIPGIKGSQLYQGNNKRWFPATEEDLMALKLENKLKSEGILDTVNAFFWISERIYQGVLDEFGNEENFHIYSYDWRQSIFDHVDELVRSIVSIHNTTDEEVLLVAHSMGGMLGKLAILKLDEMGLSNVVKDFITIGTPWKGAPDAYKVLEYGEPGIYKKFWQIKGLFDGKKTRDLARTFPSAYQLLPSEEYYKLPDGKFVIGSSNEELNYYDIKSKVQQLYNLQHKVEKEQPTTDIWKVYIEPLHRAMSEPLPKNISHECVIGVDCPTFYSIPEKDHRKLRKYKTASEIKNGDSVVPIISAIPTHDANIYHVKEIEHQNLCSSDEVNSFIKWVYEGKQTELPQGIYQGDLSNDIELKLGKMARVMCPVDTTILDDENKYVAGVMDPSLNAYSELAVNGDIEYFQVGNAKYLYMKKDEDLKFKINAYEDGVAEVAVQDFDRGEETELVFKTIPVSPKKSAELIIRGEKSSNDKALPNAELIFEGEHIIPKNVKKLKGDDKKAVLPEIKVNFKPVKGTKRASRRQTYSGPVVLNVESQFFNEIEELLYSVDGREVHRFDKENKAILDFESGCYEIEVFGKDVYNRAIVGTKEKIWFDKSVPETKINLYINPDKIYFNFNFANFNSKVTTYFRFIKQETELNLPSPQIDDNVECEWFYTDTLNEELELPSKCFTFLKQNPKGSIIIEYYSENEFGVKEKPRSFTFSLRRIPILMWTEHTSIVTANMILTNIFGATIQPDELDQFKVLQKKQNKYYSLELGTTIGDDVISVVYEYDQYRIEVFFSEKYSLFFSGPPTELLKLNQTYAFSFELRTERGNEKITITNPIAKLQPITKGTKLKSRPIKLQLKGKMFYGKFEVDSTFKLYKHKLIITDSKNLNPPLRESILNLAEEEGEN</sequence>
<dbReference type="PANTHER" id="PTHR11440">
    <property type="entry name" value="LECITHIN-CHOLESTEROL ACYLTRANSFERASE-RELATED"/>
    <property type="match status" value="1"/>
</dbReference>